<dbReference type="InterPro" id="IPR030392">
    <property type="entry name" value="S74_ICA"/>
</dbReference>
<keyword evidence="1" id="KW-0175">Coiled coil</keyword>
<accession>A0A4Y8ADA3</accession>
<evidence type="ECO:0000256" key="1">
    <source>
        <dbReference type="SAM" id="Coils"/>
    </source>
</evidence>
<dbReference type="Proteomes" id="UP000583101">
    <property type="component" value="Unassembled WGS sequence"/>
</dbReference>
<feature type="coiled-coil region" evidence="1">
    <location>
        <begin position="633"/>
        <end position="667"/>
    </location>
</feature>
<dbReference type="Proteomes" id="UP000297248">
    <property type="component" value="Unassembled WGS sequence"/>
</dbReference>
<organism evidence="4 5">
    <name type="scientific">Mucilaginibacter phyllosphaerae</name>
    <dbReference type="NCBI Taxonomy" id="1812349"/>
    <lineage>
        <taxon>Bacteria</taxon>
        <taxon>Pseudomonadati</taxon>
        <taxon>Bacteroidota</taxon>
        <taxon>Sphingobacteriia</taxon>
        <taxon>Sphingobacteriales</taxon>
        <taxon>Sphingobacteriaceae</taxon>
        <taxon>Mucilaginibacter</taxon>
    </lineage>
</organism>
<dbReference type="Pfam" id="PF13884">
    <property type="entry name" value="Peptidase_S74"/>
    <property type="match status" value="1"/>
</dbReference>
<evidence type="ECO:0000313" key="5">
    <source>
        <dbReference type="Proteomes" id="UP000297248"/>
    </source>
</evidence>
<reference evidence="3 6" key="3">
    <citation type="submission" date="2020-08" db="EMBL/GenBank/DDBJ databases">
        <title>Genomic Encyclopedia of Type Strains, Phase IV (KMG-IV): sequencing the most valuable type-strain genomes for metagenomic binning, comparative biology and taxonomic classification.</title>
        <authorList>
            <person name="Goeker M."/>
        </authorList>
    </citation>
    <scope>NUCLEOTIDE SEQUENCE [LARGE SCALE GENOMIC DNA]</scope>
    <source>
        <strain evidence="3 6">DSM 100995</strain>
    </source>
</reference>
<evidence type="ECO:0000313" key="4">
    <source>
        <dbReference type="EMBL" id="TEW66029.1"/>
    </source>
</evidence>
<dbReference type="AlphaFoldDB" id="A0A4Y8ADA3"/>
<keyword evidence="6" id="KW-1185">Reference proteome</keyword>
<evidence type="ECO:0000313" key="6">
    <source>
        <dbReference type="Proteomes" id="UP000583101"/>
    </source>
</evidence>
<dbReference type="PROSITE" id="PS51688">
    <property type="entry name" value="ICA"/>
    <property type="match status" value="1"/>
</dbReference>
<evidence type="ECO:0000313" key="3">
    <source>
        <dbReference type="EMBL" id="MBB3969161.1"/>
    </source>
</evidence>
<dbReference type="RefSeq" id="WP_134336893.1">
    <property type="nucleotide sequence ID" value="NZ_BMCZ01000002.1"/>
</dbReference>
<evidence type="ECO:0000259" key="2">
    <source>
        <dbReference type="PROSITE" id="PS51688"/>
    </source>
</evidence>
<dbReference type="EMBL" id="JACIEG010000003">
    <property type="protein sequence ID" value="MBB3969161.1"/>
    <property type="molecule type" value="Genomic_DNA"/>
</dbReference>
<dbReference type="EMBL" id="SNQG01000004">
    <property type="protein sequence ID" value="TEW66029.1"/>
    <property type="molecule type" value="Genomic_DNA"/>
</dbReference>
<name>A0A4Y8ADA3_9SPHI</name>
<sequence>MIKSKADLKALFKKNSVPTEADFADLIESGLNQSDDGIRKGPGDPLSVVAGGETQELFSFFNSVDAKKPSWKINQNPSKNAKTGFNIYNDTRDTCLFIDEKTGNTGIGSTTPGVKLDVVGAVHIGSEDDAGFNQQGLYLNWNRTGRAGESNFINHKGQGVGGFSFHNSDGTTISDALLYIQGNGNVAVGAGKNTDYKLDVNGTVNVSGALTSKGITLVDTGVIKMIGATDVAVDSNDMGLYSTLEGRYVRLVTNNAPILFFTEKLGTQISGNITAMAIARDGNVSIGAGITPATKLHVNGAVKISKDSNANYYTKGEGAYIGFDGAGFKETNFVNNGGGKTSFSFQKCDDEKITGTLLNIQSNGIVSIGAPEIANARLDVSGNIRVSGDVTSDYKDYSKVQGAYLSWNSSSGNGETDFINNFGGAPAWGGGFVFKETGPNSSMAELAMITRSRGLEINKIAVKTELQVKGAVVTGSDIRIKKDITTTDSIKNLEVLSKLNITEYRHIDPGTFGNSLRKGLIAQEVETVFPEAVVTRTEFLPGILAAPKQISETNGVVTFTMVDPHNLADNDIVKIQTLRGSVPKLIKLIDETTFSVEGTAAEYEGDVMVYGKQTYDFKMVEYDRLYLLNLSATQQLVKENAELKAKNAALEALLAGFEQRLTALERSTN</sequence>
<reference evidence="4" key="2">
    <citation type="submission" date="2019-03" db="EMBL/GenBank/DDBJ databases">
        <authorList>
            <person name="Yan Y.-Q."/>
            <person name="Du Z.-J."/>
        </authorList>
    </citation>
    <scope>NUCLEOTIDE SEQUENCE</scope>
    <source>
        <strain evidence="4">PP-F2FG21</strain>
    </source>
</reference>
<gene>
    <name evidence="4" type="ORF">E2R65_12965</name>
    <name evidence="3" type="ORF">GGR35_001764</name>
</gene>
<feature type="domain" description="Peptidase S74" evidence="2">
    <location>
        <begin position="476"/>
        <end position="647"/>
    </location>
</feature>
<dbReference type="OrthoDB" id="9793307at2"/>
<comment type="caution">
    <text evidence="4">The sequence shown here is derived from an EMBL/GenBank/DDBJ whole genome shotgun (WGS) entry which is preliminary data.</text>
</comment>
<protein>
    <submittedName>
        <fullName evidence="4">Tail fiber domain-containing protein</fullName>
    </submittedName>
</protein>
<proteinExistence type="predicted"/>
<reference evidence="4 5" key="1">
    <citation type="journal article" date="2016" name="Int. J. Syst. Evol. Microbiol.">
        <title>Proposal of Mucilaginibacter phyllosphaerae sp. nov. isolated from the phyllosphere of Galium album.</title>
        <authorList>
            <person name="Aydogan E.L."/>
            <person name="Busse H.J."/>
            <person name="Moser G."/>
            <person name="Muller C."/>
            <person name="Kampfer P."/>
            <person name="Glaeser S.P."/>
        </authorList>
    </citation>
    <scope>NUCLEOTIDE SEQUENCE [LARGE SCALE GENOMIC DNA]</scope>
    <source>
        <strain evidence="4 5">PP-F2FG21</strain>
    </source>
</reference>